<dbReference type="SUPFAM" id="SSF53474">
    <property type="entry name" value="alpha/beta-Hydrolases"/>
    <property type="match status" value="1"/>
</dbReference>
<dbReference type="RefSeq" id="WP_260904811.1">
    <property type="nucleotide sequence ID" value="NZ_JAOCZP010000005.1"/>
</dbReference>
<dbReference type="GO" id="GO:0016787">
    <property type="term" value="F:hydrolase activity"/>
    <property type="evidence" value="ECO:0007669"/>
    <property type="project" value="UniProtKB-KW"/>
</dbReference>
<comment type="caution">
    <text evidence="3">The sequence shown here is derived from an EMBL/GenBank/DDBJ whole genome shotgun (WGS) entry which is preliminary data.</text>
</comment>
<dbReference type="PANTHER" id="PTHR43798:SF31">
    <property type="entry name" value="AB HYDROLASE SUPERFAMILY PROTEIN YCLE"/>
    <property type="match status" value="1"/>
</dbReference>
<dbReference type="Gene3D" id="3.40.50.1820">
    <property type="entry name" value="alpha/beta hydrolase"/>
    <property type="match status" value="1"/>
</dbReference>
<dbReference type="Proteomes" id="UP001320831">
    <property type="component" value="Unassembled WGS sequence"/>
</dbReference>
<dbReference type="Pfam" id="PF00561">
    <property type="entry name" value="Abhydrolase_1"/>
    <property type="match status" value="1"/>
</dbReference>
<feature type="domain" description="AB hydrolase-1" evidence="2">
    <location>
        <begin position="30"/>
        <end position="256"/>
    </location>
</feature>
<dbReference type="PRINTS" id="PR00111">
    <property type="entry name" value="ABHYDROLASE"/>
</dbReference>
<dbReference type="PANTHER" id="PTHR43798">
    <property type="entry name" value="MONOACYLGLYCEROL LIPASE"/>
    <property type="match status" value="1"/>
</dbReference>
<protein>
    <submittedName>
        <fullName evidence="3">Alpha/beta hydrolase</fullName>
    </submittedName>
</protein>
<dbReference type="InterPro" id="IPR029058">
    <property type="entry name" value="AB_hydrolase_fold"/>
</dbReference>
<accession>A0ABT2LQ56</accession>
<evidence type="ECO:0000313" key="4">
    <source>
        <dbReference type="Proteomes" id="UP001320831"/>
    </source>
</evidence>
<dbReference type="EMBL" id="JAOCZP010000005">
    <property type="protein sequence ID" value="MCT7376680.1"/>
    <property type="molecule type" value="Genomic_DNA"/>
</dbReference>
<sequence>MNAEITTANLRDGAKITYRRWGAGNSGGRILLVHPLALDGCLWEPVAAWLAAARMDVIAPDCRGHGRSERSPGPYSVEQFADDLTDLMDHAGWANAIVAGCSMGGCVAQAFAGAYPQRLQGLVLVDTTSWYGPDAQASWAERATKARTEGLASMSGFQTTRWFSDAYRADHPERVAEVVDIFIANQLECYAASCAMLGAADLRSVLPRIRVPVQVVVGEDDYATPVAASEYLAREIPGARLIILPHARHLTLVERPDNIAAAIAEVTEASVS</sequence>
<keyword evidence="4" id="KW-1185">Reference proteome</keyword>
<organism evidence="3 4">
    <name type="scientific">Chelativorans salis</name>
    <dbReference type="NCBI Taxonomy" id="2978478"/>
    <lineage>
        <taxon>Bacteria</taxon>
        <taxon>Pseudomonadati</taxon>
        <taxon>Pseudomonadota</taxon>
        <taxon>Alphaproteobacteria</taxon>
        <taxon>Hyphomicrobiales</taxon>
        <taxon>Phyllobacteriaceae</taxon>
        <taxon>Chelativorans</taxon>
    </lineage>
</organism>
<keyword evidence="1 3" id="KW-0378">Hydrolase</keyword>
<dbReference type="InterPro" id="IPR000073">
    <property type="entry name" value="AB_hydrolase_1"/>
</dbReference>
<evidence type="ECO:0000259" key="2">
    <source>
        <dbReference type="Pfam" id="PF00561"/>
    </source>
</evidence>
<evidence type="ECO:0000313" key="3">
    <source>
        <dbReference type="EMBL" id="MCT7376680.1"/>
    </source>
</evidence>
<dbReference type="InterPro" id="IPR050266">
    <property type="entry name" value="AB_hydrolase_sf"/>
</dbReference>
<evidence type="ECO:0000256" key="1">
    <source>
        <dbReference type="ARBA" id="ARBA00022801"/>
    </source>
</evidence>
<name>A0ABT2LQ56_9HYPH</name>
<gene>
    <name evidence="3" type="ORF">N5A92_16740</name>
</gene>
<proteinExistence type="predicted"/>
<reference evidence="3 4" key="1">
    <citation type="submission" date="2022-09" db="EMBL/GenBank/DDBJ databases">
        <title>Chelativorans salina sp. nov., a novel slightly halophilic bacterium isolated from a saline lake sediment enrichment.</title>
        <authorList>
            <person name="Gao L."/>
            <person name="Fang B.-Z."/>
            <person name="Li W.-J."/>
        </authorList>
    </citation>
    <scope>NUCLEOTIDE SEQUENCE [LARGE SCALE GENOMIC DNA]</scope>
    <source>
        <strain evidence="3 4">EGI FJ00035</strain>
    </source>
</reference>